<dbReference type="GO" id="GO:0003992">
    <property type="term" value="F:N2-acetyl-L-ornithine:2-oxoglutarate 5-aminotransferase activity"/>
    <property type="evidence" value="ECO:0007669"/>
    <property type="project" value="UniProtKB-UniRule"/>
</dbReference>
<keyword evidence="5" id="KW-0055">Arginine biosynthesis</keyword>
<gene>
    <name evidence="5" type="primary">argD</name>
    <name evidence="6" type="ORF">FB466_0092</name>
</gene>
<comment type="miscellaneous">
    <text evidence="5">May also have succinyldiaminopimelate aminotransferase activity, thus carrying out the corresponding step in lysine biosynthesis.</text>
</comment>
<dbReference type="NCBIfam" id="TIGR00707">
    <property type="entry name" value="argD"/>
    <property type="match status" value="1"/>
</dbReference>
<comment type="subcellular location">
    <subcellularLocation>
        <location evidence="5">Cytoplasm</location>
    </subcellularLocation>
</comment>
<evidence type="ECO:0000313" key="7">
    <source>
        <dbReference type="Proteomes" id="UP000318331"/>
    </source>
</evidence>
<dbReference type="GO" id="GO:0042802">
    <property type="term" value="F:identical protein binding"/>
    <property type="evidence" value="ECO:0007669"/>
    <property type="project" value="TreeGrafter"/>
</dbReference>
<dbReference type="Pfam" id="PF00202">
    <property type="entry name" value="Aminotran_3"/>
    <property type="match status" value="1"/>
</dbReference>
<evidence type="ECO:0000256" key="1">
    <source>
        <dbReference type="ARBA" id="ARBA00022576"/>
    </source>
</evidence>
<sequence length="412" mass="43384">MTTMNQTWQTEYEHALVHTFATPRELLVRGEGCYVYNDEGKRYLDAMAGIAVNALGHAHPALVATASEHAARLMHVSNFFATRPQLDLAEAILRLSGVGETGRVFFGNSGAEANEAAFKLARLHGGVGRPRIIALENGFHGRTMGALALTGKPAMRVPFEPMPEGVEHIPATIEAMERALTGPDATQVAALLVEPIQGESGVLPLPDGYLRRARELTAEAGALLIIDEIQTGIGRTGYWFGFQHEGIIPDAFTLAKGLGGGIPIGALVTAGAASDLFQPGLHGTTFGGNPFATAMGCTVLNVIEEQDLVAAATERGAQLRRAIECQEISAITGIRGRGLLLGVSLADPVASDVVVAALDRGLILNAPNESTIRLAPPLVIGDEEMRLLADLLGQAITAVYSQKNIVAPRAAG</sequence>
<dbReference type="Gene3D" id="3.40.640.10">
    <property type="entry name" value="Type I PLP-dependent aspartate aminotransferase-like (Major domain)"/>
    <property type="match status" value="1"/>
</dbReference>
<dbReference type="InterPro" id="IPR005814">
    <property type="entry name" value="Aminotrans_3"/>
</dbReference>
<dbReference type="PANTHER" id="PTHR11986:SF79">
    <property type="entry name" value="ACETYLORNITHINE AMINOTRANSFERASE, MITOCHONDRIAL"/>
    <property type="match status" value="1"/>
</dbReference>
<feature type="binding site" evidence="5">
    <location>
        <position position="284"/>
    </location>
    <ligand>
        <name>N(2)-acetyl-L-ornithine</name>
        <dbReference type="ChEBI" id="CHEBI:57805"/>
    </ligand>
</feature>
<comment type="similarity">
    <text evidence="5">Belongs to the class-III pyridoxal-phosphate-dependent aminotransferase family. ArgD subfamily.</text>
</comment>
<dbReference type="CDD" id="cd00610">
    <property type="entry name" value="OAT_like"/>
    <property type="match status" value="1"/>
</dbReference>
<protein>
    <recommendedName>
        <fullName evidence="5">Acetylornithine aminotransferase</fullName>
        <shortName evidence="5">ACOAT</shortName>
        <ecNumber evidence="5">2.6.1.11</ecNumber>
    </recommendedName>
</protein>
<accession>A0A543I3Y6</accession>
<evidence type="ECO:0000256" key="2">
    <source>
        <dbReference type="ARBA" id="ARBA00022605"/>
    </source>
</evidence>
<keyword evidence="1 5" id="KW-0032">Aminotransferase</keyword>
<reference evidence="6 7" key="1">
    <citation type="submission" date="2019-06" db="EMBL/GenBank/DDBJ databases">
        <title>Sequencing the genomes of 1000 actinobacteria strains.</title>
        <authorList>
            <person name="Klenk H.-P."/>
        </authorList>
    </citation>
    <scope>NUCLEOTIDE SEQUENCE [LARGE SCALE GENOMIC DNA]</scope>
    <source>
        <strain evidence="6 7">DSM 18031</strain>
    </source>
</reference>
<dbReference type="InterPro" id="IPR015422">
    <property type="entry name" value="PyrdxlP-dep_Trfase_small"/>
</dbReference>
<keyword evidence="4 5" id="KW-0663">Pyridoxal phosphate</keyword>
<dbReference type="NCBIfam" id="NF002874">
    <property type="entry name" value="PRK03244.1"/>
    <property type="match status" value="1"/>
</dbReference>
<keyword evidence="2 5" id="KW-0028">Amino-acid biosynthesis</keyword>
<dbReference type="PANTHER" id="PTHR11986">
    <property type="entry name" value="AMINOTRANSFERASE CLASS III"/>
    <property type="match status" value="1"/>
</dbReference>
<dbReference type="PIRSF" id="PIRSF000521">
    <property type="entry name" value="Transaminase_4ab_Lys_Orn"/>
    <property type="match status" value="1"/>
</dbReference>
<dbReference type="InterPro" id="IPR004636">
    <property type="entry name" value="AcOrn/SuccOrn_fam"/>
</dbReference>
<comment type="subunit">
    <text evidence="5">Homodimer.</text>
</comment>
<name>A0A543I3Y6_9MICO</name>
<feature type="binding site" evidence="5">
    <location>
        <begin position="227"/>
        <end position="230"/>
    </location>
    <ligand>
        <name>pyridoxal 5'-phosphate</name>
        <dbReference type="ChEBI" id="CHEBI:597326"/>
    </ligand>
</feature>
<dbReference type="InterPro" id="IPR050103">
    <property type="entry name" value="Class-III_PLP-dep_AT"/>
</dbReference>
<comment type="caution">
    <text evidence="6">The sequence shown here is derived from an EMBL/GenBank/DDBJ whole genome shotgun (WGS) entry which is preliminary data.</text>
</comment>
<feature type="binding site" evidence="5">
    <location>
        <position position="139"/>
    </location>
    <ligand>
        <name>pyridoxal 5'-phosphate</name>
        <dbReference type="ChEBI" id="CHEBI:597326"/>
    </ligand>
</feature>
<dbReference type="GO" id="GO:0030170">
    <property type="term" value="F:pyridoxal phosphate binding"/>
    <property type="evidence" value="ECO:0007669"/>
    <property type="project" value="InterPro"/>
</dbReference>
<dbReference type="FunFam" id="3.40.640.10:FF:000004">
    <property type="entry name" value="Acetylornithine aminotransferase"/>
    <property type="match status" value="1"/>
</dbReference>
<keyword evidence="7" id="KW-1185">Reference proteome</keyword>
<keyword evidence="3 5" id="KW-0808">Transferase</keyword>
<evidence type="ECO:0000313" key="6">
    <source>
        <dbReference type="EMBL" id="TQM65298.1"/>
    </source>
</evidence>
<dbReference type="InterPro" id="IPR049704">
    <property type="entry name" value="Aminotrans_3_PPA_site"/>
</dbReference>
<dbReference type="EMBL" id="VFPN01000001">
    <property type="protein sequence ID" value="TQM65298.1"/>
    <property type="molecule type" value="Genomic_DNA"/>
</dbReference>
<feature type="binding site" evidence="5">
    <location>
        <position position="285"/>
    </location>
    <ligand>
        <name>pyridoxal 5'-phosphate</name>
        <dbReference type="ChEBI" id="CHEBI:597326"/>
    </ligand>
</feature>
<evidence type="ECO:0000256" key="5">
    <source>
        <dbReference type="HAMAP-Rule" id="MF_01107"/>
    </source>
</evidence>
<dbReference type="SUPFAM" id="SSF53383">
    <property type="entry name" value="PLP-dependent transferases"/>
    <property type="match status" value="1"/>
</dbReference>
<dbReference type="InterPro" id="IPR015421">
    <property type="entry name" value="PyrdxlP-dep_Trfase_major"/>
</dbReference>
<dbReference type="RefSeq" id="WP_246054475.1">
    <property type="nucleotide sequence ID" value="NZ_BAAAYS010000013.1"/>
</dbReference>
<evidence type="ECO:0000256" key="4">
    <source>
        <dbReference type="ARBA" id="ARBA00022898"/>
    </source>
</evidence>
<dbReference type="EC" id="2.6.1.11" evidence="5"/>
<proteinExistence type="inferred from homology"/>
<dbReference type="AlphaFoldDB" id="A0A543I3Y6"/>
<dbReference type="HAMAP" id="MF_01107">
    <property type="entry name" value="ArgD_aminotrans_3"/>
    <property type="match status" value="1"/>
</dbReference>
<feature type="binding site" evidence="5">
    <location>
        <position position="142"/>
    </location>
    <ligand>
        <name>N(2)-acetyl-L-ornithine</name>
        <dbReference type="ChEBI" id="CHEBI:57805"/>
    </ligand>
</feature>
<dbReference type="PROSITE" id="PS00600">
    <property type="entry name" value="AA_TRANSFER_CLASS_3"/>
    <property type="match status" value="1"/>
</dbReference>
<evidence type="ECO:0000256" key="3">
    <source>
        <dbReference type="ARBA" id="ARBA00022679"/>
    </source>
</evidence>
<comment type="catalytic activity">
    <reaction evidence="5">
        <text>N(2)-acetyl-L-ornithine + 2-oxoglutarate = N-acetyl-L-glutamate 5-semialdehyde + L-glutamate</text>
        <dbReference type="Rhea" id="RHEA:18049"/>
        <dbReference type="ChEBI" id="CHEBI:16810"/>
        <dbReference type="ChEBI" id="CHEBI:29123"/>
        <dbReference type="ChEBI" id="CHEBI:29985"/>
        <dbReference type="ChEBI" id="CHEBI:57805"/>
        <dbReference type="EC" id="2.6.1.11"/>
    </reaction>
</comment>
<comment type="pathway">
    <text evidence="5">Amino-acid biosynthesis; L-arginine biosynthesis; N(2)-acetyl-L-ornithine from L-glutamate: step 4/4.</text>
</comment>
<dbReference type="Gene3D" id="3.90.1150.10">
    <property type="entry name" value="Aspartate Aminotransferase, domain 1"/>
    <property type="match status" value="1"/>
</dbReference>
<comment type="cofactor">
    <cofactor evidence="5">
        <name>pyridoxal 5'-phosphate</name>
        <dbReference type="ChEBI" id="CHEBI:597326"/>
    </cofactor>
    <text evidence="5">Binds 1 pyridoxal phosphate per subunit.</text>
</comment>
<organism evidence="6 7">
    <name type="scientific">Klugiella xanthotipulae</name>
    <dbReference type="NCBI Taxonomy" id="244735"/>
    <lineage>
        <taxon>Bacteria</taxon>
        <taxon>Bacillati</taxon>
        <taxon>Actinomycetota</taxon>
        <taxon>Actinomycetes</taxon>
        <taxon>Micrococcales</taxon>
        <taxon>Microbacteriaceae</taxon>
        <taxon>Klugiella</taxon>
    </lineage>
</organism>
<feature type="binding site" evidence="5">
    <location>
        <begin position="110"/>
        <end position="111"/>
    </location>
    <ligand>
        <name>pyridoxal 5'-phosphate</name>
        <dbReference type="ChEBI" id="CHEBI:597326"/>
    </ligand>
</feature>
<feature type="modified residue" description="N6-(pyridoxal phosphate)lysine" evidence="5">
    <location>
        <position position="256"/>
    </location>
</feature>
<dbReference type="Proteomes" id="UP000318331">
    <property type="component" value="Unassembled WGS sequence"/>
</dbReference>
<dbReference type="InterPro" id="IPR015424">
    <property type="entry name" value="PyrdxlP-dep_Trfase"/>
</dbReference>
<dbReference type="GO" id="GO:0006526">
    <property type="term" value="P:L-arginine biosynthetic process"/>
    <property type="evidence" value="ECO:0007669"/>
    <property type="project" value="UniProtKB-UniRule"/>
</dbReference>
<keyword evidence="5" id="KW-0963">Cytoplasm</keyword>
<dbReference type="GO" id="GO:0005737">
    <property type="term" value="C:cytoplasm"/>
    <property type="evidence" value="ECO:0007669"/>
    <property type="project" value="UniProtKB-SubCell"/>
</dbReference>
<dbReference type="UniPathway" id="UPA00068">
    <property type="reaction ID" value="UER00109"/>
</dbReference>